<keyword evidence="3" id="KW-0238">DNA-binding</keyword>
<dbReference type="SUPFAM" id="SSF46785">
    <property type="entry name" value="Winged helix' DNA-binding domain"/>
    <property type="match status" value="1"/>
</dbReference>
<dbReference type="Pfam" id="PF00126">
    <property type="entry name" value="HTH_1"/>
    <property type="match status" value="1"/>
</dbReference>
<dbReference type="Gene3D" id="1.10.10.10">
    <property type="entry name" value="Winged helix-like DNA-binding domain superfamily/Winged helix DNA-binding domain"/>
    <property type="match status" value="1"/>
</dbReference>
<evidence type="ECO:0000259" key="5">
    <source>
        <dbReference type="PROSITE" id="PS50931"/>
    </source>
</evidence>
<evidence type="ECO:0000256" key="3">
    <source>
        <dbReference type="ARBA" id="ARBA00023125"/>
    </source>
</evidence>
<keyword evidence="7" id="KW-1185">Reference proteome</keyword>
<evidence type="ECO:0000256" key="1">
    <source>
        <dbReference type="ARBA" id="ARBA00009437"/>
    </source>
</evidence>
<organism evidence="6 7">
    <name type="scientific">Mesorhizobium captivum</name>
    <dbReference type="NCBI Taxonomy" id="3072319"/>
    <lineage>
        <taxon>Bacteria</taxon>
        <taxon>Pseudomonadati</taxon>
        <taxon>Pseudomonadota</taxon>
        <taxon>Alphaproteobacteria</taxon>
        <taxon>Hyphomicrobiales</taxon>
        <taxon>Phyllobacteriaceae</taxon>
        <taxon>Mesorhizobium</taxon>
    </lineage>
</organism>
<dbReference type="PROSITE" id="PS50931">
    <property type="entry name" value="HTH_LYSR"/>
    <property type="match status" value="1"/>
</dbReference>
<dbReference type="RefSeq" id="WP_320227974.1">
    <property type="nucleotide sequence ID" value="NZ_JAVIJB010000022.1"/>
</dbReference>
<evidence type="ECO:0000313" key="6">
    <source>
        <dbReference type="EMBL" id="MDX8494102.1"/>
    </source>
</evidence>
<dbReference type="InterPro" id="IPR000847">
    <property type="entry name" value="LysR_HTH_N"/>
</dbReference>
<reference evidence="6 7" key="1">
    <citation type="submission" date="2023-08" db="EMBL/GenBank/DDBJ databases">
        <title>Implementing the SeqCode for naming new Mesorhizobium species isolated from Vachellia karroo root nodules.</title>
        <authorList>
            <person name="Van Lill M."/>
        </authorList>
    </citation>
    <scope>NUCLEOTIDE SEQUENCE [LARGE SCALE GENOMIC DNA]</scope>
    <source>
        <strain evidence="6 7">VK22B</strain>
    </source>
</reference>
<dbReference type="CDD" id="cd05466">
    <property type="entry name" value="PBP2_LTTR_substrate"/>
    <property type="match status" value="1"/>
</dbReference>
<dbReference type="Proteomes" id="UP001271249">
    <property type="component" value="Unassembled WGS sequence"/>
</dbReference>
<feature type="domain" description="HTH lysR-type" evidence="5">
    <location>
        <begin position="10"/>
        <end position="67"/>
    </location>
</feature>
<comment type="similarity">
    <text evidence="1">Belongs to the LysR transcriptional regulatory family.</text>
</comment>
<dbReference type="InterPro" id="IPR036388">
    <property type="entry name" value="WH-like_DNA-bd_sf"/>
</dbReference>
<dbReference type="EMBL" id="JAVIJC010000023">
    <property type="protein sequence ID" value="MDX8494102.1"/>
    <property type="molecule type" value="Genomic_DNA"/>
</dbReference>
<dbReference type="Pfam" id="PF03466">
    <property type="entry name" value="LysR_substrate"/>
    <property type="match status" value="1"/>
</dbReference>
<evidence type="ECO:0000256" key="4">
    <source>
        <dbReference type="ARBA" id="ARBA00023163"/>
    </source>
</evidence>
<comment type="caution">
    <text evidence="6">The sequence shown here is derived from an EMBL/GenBank/DDBJ whole genome shotgun (WGS) entry which is preliminary data.</text>
</comment>
<dbReference type="PRINTS" id="PR00039">
    <property type="entry name" value="HTHLYSR"/>
</dbReference>
<name>A0ABU4Z4C3_9HYPH</name>
<evidence type="ECO:0000313" key="7">
    <source>
        <dbReference type="Proteomes" id="UP001271249"/>
    </source>
</evidence>
<accession>A0ABU4Z4C3</accession>
<keyword evidence="4" id="KW-0804">Transcription</keyword>
<evidence type="ECO:0000256" key="2">
    <source>
        <dbReference type="ARBA" id="ARBA00023015"/>
    </source>
</evidence>
<proteinExistence type="inferred from homology"/>
<protein>
    <submittedName>
        <fullName evidence="6">LysR substrate-binding domain-containing protein</fullName>
    </submittedName>
</protein>
<dbReference type="SUPFAM" id="SSF53850">
    <property type="entry name" value="Periplasmic binding protein-like II"/>
    <property type="match status" value="1"/>
</dbReference>
<dbReference type="PANTHER" id="PTHR30126:SF94">
    <property type="entry name" value="LYSR FAMILY TRANSCRIPTIONAL REGULATOR"/>
    <property type="match status" value="1"/>
</dbReference>
<sequence>MGGINKLHFVNFSQLRSFYAVGRELSFTKAADLLCIGQPTVTTQVKALEETYDVQLFLRSPRGLKLTDAGEALLTVARQIFSLEEQAVGILRAEGNQISGKLRVGTVGPFFVMELLSAFHAKYPLVQVSLESGNSDAVYNKLMNYEVDVAIIGRDYDDPRLDLIQLGRHEVIIFVHRDHPWAGRQQIDLEELDGQRMIFREPGSMTRRALEKMLELHRVRPNVVMEIPRDGVREAVAAGLGAGIVSKTEFQFDDRLTPLSIADHKPFTESFATCLKARQGLRPIEAFMKLVTEVSNLKFNRMAANAQEKNESQPYASA</sequence>
<dbReference type="InterPro" id="IPR036390">
    <property type="entry name" value="WH_DNA-bd_sf"/>
</dbReference>
<gene>
    <name evidence="6" type="ORF">RFN29_21265</name>
</gene>
<dbReference type="PANTHER" id="PTHR30126">
    <property type="entry name" value="HTH-TYPE TRANSCRIPTIONAL REGULATOR"/>
    <property type="match status" value="1"/>
</dbReference>
<dbReference type="InterPro" id="IPR005119">
    <property type="entry name" value="LysR_subst-bd"/>
</dbReference>
<dbReference type="Gene3D" id="3.40.190.290">
    <property type="match status" value="1"/>
</dbReference>
<keyword evidence="2" id="KW-0805">Transcription regulation</keyword>